<dbReference type="CDD" id="cd00593">
    <property type="entry name" value="RIBOc"/>
    <property type="match status" value="1"/>
</dbReference>
<evidence type="ECO:0000313" key="2">
    <source>
        <dbReference type="EMBL" id="CAL5221385.1"/>
    </source>
</evidence>
<protein>
    <submittedName>
        <fullName evidence="2">G3568 protein</fullName>
    </submittedName>
</protein>
<proteinExistence type="predicted"/>
<dbReference type="SMART" id="SM00535">
    <property type="entry name" value="RIBOc"/>
    <property type="match status" value="1"/>
</dbReference>
<organism evidence="2 3">
    <name type="scientific">Coccomyxa viridis</name>
    <dbReference type="NCBI Taxonomy" id="1274662"/>
    <lineage>
        <taxon>Eukaryota</taxon>
        <taxon>Viridiplantae</taxon>
        <taxon>Chlorophyta</taxon>
        <taxon>core chlorophytes</taxon>
        <taxon>Trebouxiophyceae</taxon>
        <taxon>Trebouxiophyceae incertae sedis</taxon>
        <taxon>Coccomyxaceae</taxon>
        <taxon>Coccomyxa</taxon>
    </lineage>
</organism>
<reference evidence="2 3" key="1">
    <citation type="submission" date="2024-06" db="EMBL/GenBank/DDBJ databases">
        <authorList>
            <person name="Kraege A."/>
            <person name="Thomma B."/>
        </authorList>
    </citation>
    <scope>NUCLEOTIDE SEQUENCE [LARGE SCALE GENOMIC DNA]</scope>
</reference>
<dbReference type="Proteomes" id="UP001497392">
    <property type="component" value="Unassembled WGS sequence"/>
</dbReference>
<comment type="caution">
    <text evidence="2">The sequence shown here is derived from an EMBL/GenBank/DDBJ whole genome shotgun (WGS) entry which is preliminary data.</text>
</comment>
<accession>A0ABP1FS41</accession>
<evidence type="ECO:0000313" key="3">
    <source>
        <dbReference type="Proteomes" id="UP001497392"/>
    </source>
</evidence>
<name>A0ABP1FS41_9CHLO</name>
<feature type="domain" description="RNase III" evidence="1">
    <location>
        <begin position="1"/>
        <end position="97"/>
    </location>
</feature>
<dbReference type="InterPro" id="IPR000999">
    <property type="entry name" value="RNase_III_dom"/>
</dbReference>
<dbReference type="InterPro" id="IPR036389">
    <property type="entry name" value="RNase_III_sf"/>
</dbReference>
<dbReference type="Gene3D" id="1.10.1520.10">
    <property type="entry name" value="Ribonuclease III domain"/>
    <property type="match status" value="1"/>
</dbReference>
<dbReference type="EMBL" id="CAXHTA020000005">
    <property type="protein sequence ID" value="CAL5221385.1"/>
    <property type="molecule type" value="Genomic_DNA"/>
</dbReference>
<evidence type="ECO:0000259" key="1">
    <source>
        <dbReference type="PROSITE" id="PS50142"/>
    </source>
</evidence>
<sequence>MQAFIHASAGQFNFTRLAWIGDAVMGMVVTHLVFASTSCADCETLHDRRKVMGCRKMGWEKYVIVGKGYAKTDTEVSMKMRGELFEAVWGAQFVDSGGNYATVMTSYEKNFPLKALAPVFAKIEADRKVAEKARDAAKRAKILAEKAAEKAAAAAAKAGEASPEVKMAESVPQPGKRFILPDHGYPYASPVKAVDSILCQRWCWTPTITEAEKNTVSTVLEQLLSGYLSE</sequence>
<dbReference type="SUPFAM" id="SSF69065">
    <property type="entry name" value="RNase III domain-like"/>
    <property type="match status" value="1"/>
</dbReference>
<dbReference type="PROSITE" id="PS50142">
    <property type="entry name" value="RNASE_3_2"/>
    <property type="match status" value="1"/>
</dbReference>
<keyword evidence="3" id="KW-1185">Reference proteome</keyword>
<gene>
    <name evidence="2" type="primary">g3568</name>
    <name evidence="2" type="ORF">VP750_LOCUS3044</name>
</gene>